<feature type="region of interest" description="Disordered" evidence="1">
    <location>
        <begin position="90"/>
        <end position="128"/>
    </location>
</feature>
<protein>
    <submittedName>
        <fullName evidence="2">Uncharacterized protein</fullName>
    </submittedName>
</protein>
<feature type="region of interest" description="Disordered" evidence="1">
    <location>
        <begin position="328"/>
        <end position="395"/>
    </location>
</feature>
<dbReference type="GeneID" id="33554195"/>
<reference evidence="2 3" key="1">
    <citation type="submission" date="2017-03" db="EMBL/GenBank/DDBJ databases">
        <title>Widespread Adenine N6-methylation of Active Genes in Fungi.</title>
        <authorList>
            <consortium name="DOE Joint Genome Institute"/>
            <person name="Mondo S.J."/>
            <person name="Dannebaum R.O."/>
            <person name="Kuo R.C."/>
            <person name="Louie K.B."/>
            <person name="Bewick A.J."/>
            <person name="Labutti K."/>
            <person name="Haridas S."/>
            <person name="Kuo A."/>
            <person name="Salamov A."/>
            <person name="Ahrendt S.R."/>
            <person name="Lau R."/>
            <person name="Bowen B.P."/>
            <person name="Lipzen A."/>
            <person name="Sullivan W."/>
            <person name="Andreopoulos W.B."/>
            <person name="Clum A."/>
            <person name="Lindquist E."/>
            <person name="Daum C."/>
            <person name="Northen T.R."/>
            <person name="Ramamoorthy G."/>
            <person name="Schmitz R.J."/>
            <person name="Gryganskyi A."/>
            <person name="Culley D."/>
            <person name="Magnuson J."/>
            <person name="James T.Y."/>
            <person name="O'Malley M.A."/>
            <person name="Stajich J.E."/>
            <person name="Spatafora J.W."/>
            <person name="Visel A."/>
            <person name="Grigoriev I.V."/>
        </authorList>
    </citation>
    <scope>NUCLEOTIDE SEQUENCE [LARGE SCALE GENOMIC DNA]</scope>
    <source>
        <strain evidence="2 3">NRRL Y-17943</strain>
    </source>
</reference>
<gene>
    <name evidence="2" type="ORF">BD324DRAFT_288665</name>
</gene>
<feature type="compositionally biased region" description="Basic and acidic residues" evidence="1">
    <location>
        <begin position="502"/>
        <end position="511"/>
    </location>
</feature>
<feature type="compositionally biased region" description="Basic and acidic residues" evidence="1">
    <location>
        <begin position="378"/>
        <end position="389"/>
    </location>
</feature>
<accession>A0A1Y1U5I7</accession>
<evidence type="ECO:0000313" key="3">
    <source>
        <dbReference type="Proteomes" id="UP000193218"/>
    </source>
</evidence>
<evidence type="ECO:0000313" key="2">
    <source>
        <dbReference type="EMBL" id="ORX33288.1"/>
    </source>
</evidence>
<sequence length="521" mass="56894">MSSSPSSISLIDDPSVQWPIPIGTPYMERLVDLICTALQSITPRQPLTQVERLAVRIKIERDRSTRWRDKETIAAICQVPLHHGIQAKLKQAFQHRRRRRGSSSSSASTDSSSAAPEPQPSPTAPASHETAPIAIELLDDPFKVFDVAVSQDRIPLQTALSLPLHTAYDFDNLFGATIPSSSTDLTQPSYSTIHQSLPIHSSLGPSTTDTSNSSITGLDSFWTAVFEQPMQDPNEQPADHLVDHGSSTIDEQAFTRSGRGSDAVASNSQLQDLLSSWNAHQQSTSLSDDHTMRSIHHNTPHSPSALRTSLQIAAVHPADIMTPPVQVAPRLDPPPIPTSSFERGTGAIDATPGAWEPGHRTDEEEDEPPKKRGRPVGWRKDRGGEDPRDIKRKTARDYRTHIQASTEPLASLILAFARARSTLQLDASVPAQAELLSQIDECRAYYATREFFHNPKCPLNATVGWPKGVTKEASPDVRSMSTVRGLEKVYKSLCDGCGGPLERSKPPHSDEALSTPEGSSL</sequence>
<comment type="caution">
    <text evidence="2">The sequence shown here is derived from an EMBL/GenBank/DDBJ whole genome shotgun (WGS) entry which is preliminary data.</text>
</comment>
<feature type="region of interest" description="Disordered" evidence="1">
    <location>
        <begin position="281"/>
        <end position="305"/>
    </location>
</feature>
<dbReference type="Proteomes" id="UP000193218">
    <property type="component" value="Unassembled WGS sequence"/>
</dbReference>
<proteinExistence type="predicted"/>
<keyword evidence="3" id="KW-1185">Reference proteome</keyword>
<feature type="region of interest" description="Disordered" evidence="1">
    <location>
        <begin position="497"/>
        <end position="521"/>
    </location>
</feature>
<dbReference type="InParanoid" id="A0A1Y1U5I7"/>
<dbReference type="RefSeq" id="XP_021867643.1">
    <property type="nucleotide sequence ID" value="XM_022012387.1"/>
</dbReference>
<feature type="compositionally biased region" description="Low complexity" evidence="1">
    <location>
        <begin position="102"/>
        <end position="116"/>
    </location>
</feature>
<dbReference type="AlphaFoldDB" id="A0A1Y1U5I7"/>
<dbReference type="EMBL" id="NBSH01000028">
    <property type="protein sequence ID" value="ORX33288.1"/>
    <property type="molecule type" value="Genomic_DNA"/>
</dbReference>
<evidence type="ECO:0000256" key="1">
    <source>
        <dbReference type="SAM" id="MobiDB-lite"/>
    </source>
</evidence>
<organism evidence="2 3">
    <name type="scientific">Kockovaella imperatae</name>
    <dbReference type="NCBI Taxonomy" id="4999"/>
    <lineage>
        <taxon>Eukaryota</taxon>
        <taxon>Fungi</taxon>
        <taxon>Dikarya</taxon>
        <taxon>Basidiomycota</taxon>
        <taxon>Agaricomycotina</taxon>
        <taxon>Tremellomycetes</taxon>
        <taxon>Tremellales</taxon>
        <taxon>Cuniculitremaceae</taxon>
        <taxon>Kockovaella</taxon>
    </lineage>
</organism>
<name>A0A1Y1U5I7_9TREE</name>